<sequence>MRQKRNGQNSSTHSQPSSVASDRPSGSYSQTHPALQTPGSTKIPIYVGSRSQRSPSVERRVGSSLPRKSQSRGASQEPSPTSQGPSGKSEQRSPEDDSSLFSISGMTSDNEYESNVSESSGDHSVGQNKSGSARRASAKGYSRLCL</sequence>
<protein>
    <submittedName>
        <fullName evidence="2">Uncharacterized protein</fullName>
    </submittedName>
</protein>
<dbReference type="OrthoDB" id="7692432at2759"/>
<keyword evidence="3" id="KW-1185">Reference proteome</keyword>
<dbReference type="Proteomes" id="UP000299102">
    <property type="component" value="Unassembled WGS sequence"/>
</dbReference>
<organism evidence="2 3">
    <name type="scientific">Eumeta variegata</name>
    <name type="common">Bagworm moth</name>
    <name type="synonym">Eumeta japonica</name>
    <dbReference type="NCBI Taxonomy" id="151549"/>
    <lineage>
        <taxon>Eukaryota</taxon>
        <taxon>Metazoa</taxon>
        <taxon>Ecdysozoa</taxon>
        <taxon>Arthropoda</taxon>
        <taxon>Hexapoda</taxon>
        <taxon>Insecta</taxon>
        <taxon>Pterygota</taxon>
        <taxon>Neoptera</taxon>
        <taxon>Endopterygota</taxon>
        <taxon>Lepidoptera</taxon>
        <taxon>Glossata</taxon>
        <taxon>Ditrysia</taxon>
        <taxon>Tineoidea</taxon>
        <taxon>Psychidae</taxon>
        <taxon>Oiketicinae</taxon>
        <taxon>Eumeta</taxon>
    </lineage>
</organism>
<feature type="compositionally biased region" description="Polar residues" evidence="1">
    <location>
        <begin position="66"/>
        <end position="88"/>
    </location>
</feature>
<dbReference type="EMBL" id="BGZK01000123">
    <property type="protein sequence ID" value="GBP20874.1"/>
    <property type="molecule type" value="Genomic_DNA"/>
</dbReference>
<feature type="compositionally biased region" description="Polar residues" evidence="1">
    <location>
        <begin position="99"/>
        <end position="119"/>
    </location>
</feature>
<feature type="compositionally biased region" description="Polar residues" evidence="1">
    <location>
        <begin position="1"/>
        <end position="40"/>
    </location>
</feature>
<evidence type="ECO:0000256" key="1">
    <source>
        <dbReference type="SAM" id="MobiDB-lite"/>
    </source>
</evidence>
<proteinExistence type="predicted"/>
<feature type="region of interest" description="Disordered" evidence="1">
    <location>
        <begin position="1"/>
        <end position="146"/>
    </location>
</feature>
<evidence type="ECO:0000313" key="2">
    <source>
        <dbReference type="EMBL" id="GBP20874.1"/>
    </source>
</evidence>
<gene>
    <name evidence="2" type="ORF">EVAR_80693_1</name>
</gene>
<evidence type="ECO:0000313" key="3">
    <source>
        <dbReference type="Proteomes" id="UP000299102"/>
    </source>
</evidence>
<comment type="caution">
    <text evidence="2">The sequence shown here is derived from an EMBL/GenBank/DDBJ whole genome shotgun (WGS) entry which is preliminary data.</text>
</comment>
<name>A0A4C1U4D0_EUMVA</name>
<accession>A0A4C1U4D0</accession>
<reference evidence="2 3" key="1">
    <citation type="journal article" date="2019" name="Commun. Biol.">
        <title>The bagworm genome reveals a unique fibroin gene that provides high tensile strength.</title>
        <authorList>
            <person name="Kono N."/>
            <person name="Nakamura H."/>
            <person name="Ohtoshi R."/>
            <person name="Tomita M."/>
            <person name="Numata K."/>
            <person name="Arakawa K."/>
        </authorList>
    </citation>
    <scope>NUCLEOTIDE SEQUENCE [LARGE SCALE GENOMIC DNA]</scope>
</reference>
<dbReference type="AlphaFoldDB" id="A0A4C1U4D0"/>